<dbReference type="SUPFAM" id="SSF53697">
    <property type="entry name" value="SIS domain"/>
    <property type="match status" value="1"/>
</dbReference>
<dbReference type="Pfam" id="PF01418">
    <property type="entry name" value="HTH_6"/>
    <property type="match status" value="1"/>
</dbReference>
<keyword evidence="3" id="KW-0804">Transcription</keyword>
<keyword evidence="1" id="KW-0805">Transcription regulation</keyword>
<dbReference type="PANTHER" id="PTHR30514:SF1">
    <property type="entry name" value="HTH-TYPE TRANSCRIPTIONAL REGULATOR HEXR-RELATED"/>
    <property type="match status" value="1"/>
</dbReference>
<dbReference type="InterPro" id="IPR036388">
    <property type="entry name" value="WH-like_DNA-bd_sf"/>
</dbReference>
<evidence type="ECO:0000259" key="4">
    <source>
        <dbReference type="PROSITE" id="PS51071"/>
    </source>
</evidence>
<sequence length="246" mass="27911">MFTCQEIKSFNALELEVYNYIMRHQDQVVEMKIRELADATHVSTTTILRFCKKIGCNGYSEFKLKYRMYLNQEDKRIQSADTAILLDFINRVELEEFNQKLDEVAGLIYYAQKIIFIGIGNSGILAKYGARYFSGVGKLAQYIDDPFYPVPPGYYDASVIIALSVSGESNETINQLKRFTGFNCATVAITSSEKNTISKISDLTISYNFPLERTSVELDLTTQVPVLHILEKLGKKVQSLSFNKAI</sequence>
<dbReference type="InterPro" id="IPR000281">
    <property type="entry name" value="HTH_RpiR"/>
</dbReference>
<dbReference type="SUPFAM" id="SSF46689">
    <property type="entry name" value="Homeodomain-like"/>
    <property type="match status" value="1"/>
</dbReference>
<proteinExistence type="predicted"/>
<organism evidence="6 7">
    <name type="scientific">Turicibacter faecis</name>
    <dbReference type="NCBI Taxonomy" id="2963365"/>
    <lineage>
        <taxon>Bacteria</taxon>
        <taxon>Bacillati</taxon>
        <taxon>Bacillota</taxon>
        <taxon>Erysipelotrichia</taxon>
        <taxon>Erysipelotrichales</taxon>
        <taxon>Turicibacteraceae</taxon>
        <taxon>Turicibacter</taxon>
    </lineage>
</organism>
<dbReference type="PROSITE" id="PS51464">
    <property type="entry name" value="SIS"/>
    <property type="match status" value="1"/>
</dbReference>
<dbReference type="InterPro" id="IPR047640">
    <property type="entry name" value="RpiR-like"/>
</dbReference>
<evidence type="ECO:0000256" key="2">
    <source>
        <dbReference type="ARBA" id="ARBA00023125"/>
    </source>
</evidence>
<evidence type="ECO:0000313" key="6">
    <source>
        <dbReference type="EMBL" id="BEH90715.1"/>
    </source>
</evidence>
<dbReference type="PROSITE" id="PS51071">
    <property type="entry name" value="HTH_RPIR"/>
    <property type="match status" value="1"/>
</dbReference>
<dbReference type="Gene3D" id="3.40.50.10490">
    <property type="entry name" value="Glucose-6-phosphate isomerase like protein, domain 1"/>
    <property type="match status" value="1"/>
</dbReference>
<gene>
    <name evidence="6" type="ORF">T23_08170</name>
</gene>
<dbReference type="CDD" id="cd05013">
    <property type="entry name" value="SIS_RpiR"/>
    <property type="match status" value="1"/>
</dbReference>
<reference evidence="6" key="1">
    <citation type="journal article" date="2024" name="Int. J. Syst. Evol. Microbiol.">
        <title>Turicibacter faecis sp. nov., isolated from faeces of heart failure mouse model.</title>
        <authorList>
            <person name="Imamura Y."/>
            <person name="Motooka D."/>
            <person name="Nakajima Y."/>
            <person name="Ito S."/>
            <person name="Kitakaze M."/>
            <person name="Iida T."/>
            <person name="Nakamura S."/>
        </authorList>
    </citation>
    <scope>NUCLEOTIDE SEQUENCE</scope>
    <source>
        <strain evidence="6">TC023</strain>
    </source>
</reference>
<evidence type="ECO:0000256" key="3">
    <source>
        <dbReference type="ARBA" id="ARBA00023163"/>
    </source>
</evidence>
<evidence type="ECO:0000313" key="7">
    <source>
        <dbReference type="Proteomes" id="UP001432099"/>
    </source>
</evidence>
<keyword evidence="2" id="KW-0238">DNA-binding</keyword>
<dbReference type="RefSeq" id="WP_161832848.1">
    <property type="nucleotide sequence ID" value="NZ_AP028127.1"/>
</dbReference>
<dbReference type="InterPro" id="IPR009057">
    <property type="entry name" value="Homeodomain-like_sf"/>
</dbReference>
<name>A0ABM8IHL2_9FIRM</name>
<keyword evidence="7" id="KW-1185">Reference proteome</keyword>
<dbReference type="Proteomes" id="UP001432099">
    <property type="component" value="Chromosome"/>
</dbReference>
<protein>
    <submittedName>
        <fullName evidence="6">Transcriptional regulator</fullName>
    </submittedName>
</protein>
<dbReference type="EMBL" id="AP028127">
    <property type="protein sequence ID" value="BEH90715.1"/>
    <property type="molecule type" value="Genomic_DNA"/>
</dbReference>
<feature type="domain" description="HTH rpiR-type" evidence="4">
    <location>
        <begin position="1"/>
        <end position="73"/>
    </location>
</feature>
<dbReference type="InterPro" id="IPR035472">
    <property type="entry name" value="RpiR-like_SIS"/>
</dbReference>
<evidence type="ECO:0000259" key="5">
    <source>
        <dbReference type="PROSITE" id="PS51464"/>
    </source>
</evidence>
<dbReference type="InterPro" id="IPR001347">
    <property type="entry name" value="SIS_dom"/>
</dbReference>
<dbReference type="Pfam" id="PF01380">
    <property type="entry name" value="SIS"/>
    <property type="match status" value="1"/>
</dbReference>
<dbReference type="Gene3D" id="1.10.10.10">
    <property type="entry name" value="Winged helix-like DNA-binding domain superfamily/Winged helix DNA-binding domain"/>
    <property type="match status" value="1"/>
</dbReference>
<dbReference type="PANTHER" id="PTHR30514">
    <property type="entry name" value="GLUCOKINASE"/>
    <property type="match status" value="1"/>
</dbReference>
<accession>A0ABM8IHL2</accession>
<evidence type="ECO:0000256" key="1">
    <source>
        <dbReference type="ARBA" id="ARBA00023015"/>
    </source>
</evidence>
<dbReference type="InterPro" id="IPR046348">
    <property type="entry name" value="SIS_dom_sf"/>
</dbReference>
<feature type="domain" description="SIS" evidence="5">
    <location>
        <begin position="104"/>
        <end position="240"/>
    </location>
</feature>